<dbReference type="SUPFAM" id="SSF51126">
    <property type="entry name" value="Pectin lyase-like"/>
    <property type="match status" value="1"/>
</dbReference>
<proteinExistence type="predicted"/>
<dbReference type="AlphaFoldDB" id="T0ZMS6"/>
<accession>T0ZMS6</accession>
<name>T0ZMS6_9ZZZZ</name>
<organism evidence="1">
    <name type="scientific">mine drainage metagenome</name>
    <dbReference type="NCBI Taxonomy" id="410659"/>
    <lineage>
        <taxon>unclassified sequences</taxon>
        <taxon>metagenomes</taxon>
        <taxon>ecological metagenomes</taxon>
    </lineage>
</organism>
<feature type="non-terminal residue" evidence="1">
    <location>
        <position position="152"/>
    </location>
</feature>
<reference evidence="1" key="1">
    <citation type="submission" date="2013-08" db="EMBL/GenBank/DDBJ databases">
        <authorList>
            <person name="Mendez C."/>
            <person name="Richter M."/>
            <person name="Ferrer M."/>
            <person name="Sanchez J."/>
        </authorList>
    </citation>
    <scope>NUCLEOTIDE SEQUENCE</scope>
</reference>
<feature type="non-terminal residue" evidence="1">
    <location>
        <position position="1"/>
    </location>
</feature>
<dbReference type="InterPro" id="IPR012334">
    <property type="entry name" value="Pectin_lyas_fold"/>
</dbReference>
<dbReference type="Gene3D" id="2.160.20.10">
    <property type="entry name" value="Single-stranded right-handed beta-helix, Pectin lyase-like"/>
    <property type="match status" value="1"/>
</dbReference>
<protein>
    <submittedName>
        <fullName evidence="1">Uncharacterized protein</fullName>
    </submittedName>
</protein>
<sequence length="152" mass="16863">DVILDSSHITVLNSVFAKNETEYENPMLDANYNYLFTALAVLDSTNIFVGNDTFAGPSVGLYIWNGTSNLVWGNVFFSNNTQFSLEGIDMDSSGNTIYNNYFWGLFEDVYSFYTNTNGAYVNNTWNIANQSASTSHSFNGHPFSGSIIGTSY</sequence>
<gene>
    <name evidence="1" type="ORF">B2A_14321</name>
</gene>
<comment type="caution">
    <text evidence="1">The sequence shown here is derived from an EMBL/GenBank/DDBJ whole genome shotgun (WGS) entry which is preliminary data.</text>
</comment>
<dbReference type="InterPro" id="IPR011050">
    <property type="entry name" value="Pectin_lyase_fold/virulence"/>
</dbReference>
<evidence type="ECO:0000313" key="1">
    <source>
        <dbReference type="EMBL" id="EQD30034.1"/>
    </source>
</evidence>
<reference evidence="1" key="2">
    <citation type="journal article" date="2014" name="ISME J.">
        <title>Microbial stratification in low pH oxic and suboxic macroscopic growths along an acid mine drainage.</title>
        <authorList>
            <person name="Mendez-Garcia C."/>
            <person name="Mesa V."/>
            <person name="Sprenger R.R."/>
            <person name="Richter M."/>
            <person name="Diez M.S."/>
            <person name="Solano J."/>
            <person name="Bargiela R."/>
            <person name="Golyshina O.V."/>
            <person name="Manteca A."/>
            <person name="Ramos J.L."/>
            <person name="Gallego J.R."/>
            <person name="Llorente I."/>
            <person name="Martins Dos Santos V.A."/>
            <person name="Jensen O.N."/>
            <person name="Pelaez A.I."/>
            <person name="Sanchez J."/>
            <person name="Ferrer M."/>
        </authorList>
    </citation>
    <scope>NUCLEOTIDE SEQUENCE</scope>
</reference>
<dbReference type="EMBL" id="AUZZ01010386">
    <property type="protein sequence ID" value="EQD30034.1"/>
    <property type="molecule type" value="Genomic_DNA"/>
</dbReference>